<reference evidence="1" key="1">
    <citation type="submission" date="2022-11" db="EMBL/GenBank/DDBJ databases">
        <authorList>
            <person name="Somphong A."/>
            <person name="Phongsopitanun W."/>
        </authorList>
    </citation>
    <scope>NUCLEOTIDE SEQUENCE</scope>
    <source>
        <strain evidence="1">Pm04-4</strain>
    </source>
</reference>
<sequence length="206" mass="21865">MTGPLRNRTVAARLVVPDAASRVHVVLANIPGLLYRITTPIGSGLRPRVTRRGGVVRVGLQPTGGDGPDEVKLVLNRNVRWDLRLPAGAGEQRLDLSRGRISRLVLGTAGLVELRLPEPRGTVPLVFTGGVGTLSVLSPQATPLRLQLAGGVGSALTPWTADEELPPATVLAPAIWSTAPDRYWLRVRLPVGLLAVRRTSTGTAAR</sequence>
<keyword evidence="2" id="KW-1185">Reference proteome</keyword>
<proteinExistence type="predicted"/>
<accession>A0ABT4B6R6</accession>
<gene>
    <name evidence="1" type="ORF">OWR29_29605</name>
</gene>
<dbReference type="EMBL" id="JAPNTZ010000011">
    <property type="protein sequence ID" value="MCY1142171.1"/>
    <property type="molecule type" value="Genomic_DNA"/>
</dbReference>
<evidence type="ECO:0000313" key="2">
    <source>
        <dbReference type="Proteomes" id="UP001151002"/>
    </source>
</evidence>
<organism evidence="1 2">
    <name type="scientific">Paractinoplanes pyxinae</name>
    <dbReference type="NCBI Taxonomy" id="2997416"/>
    <lineage>
        <taxon>Bacteria</taxon>
        <taxon>Bacillati</taxon>
        <taxon>Actinomycetota</taxon>
        <taxon>Actinomycetes</taxon>
        <taxon>Micromonosporales</taxon>
        <taxon>Micromonosporaceae</taxon>
        <taxon>Paractinoplanes</taxon>
    </lineage>
</organism>
<protein>
    <submittedName>
        <fullName evidence="1">Uncharacterized protein</fullName>
    </submittedName>
</protein>
<evidence type="ECO:0000313" key="1">
    <source>
        <dbReference type="EMBL" id="MCY1142171.1"/>
    </source>
</evidence>
<name>A0ABT4B6R6_9ACTN</name>
<dbReference type="RefSeq" id="WP_267566588.1">
    <property type="nucleotide sequence ID" value="NZ_JAPNTZ010000011.1"/>
</dbReference>
<dbReference type="Proteomes" id="UP001151002">
    <property type="component" value="Unassembled WGS sequence"/>
</dbReference>
<comment type="caution">
    <text evidence="1">The sequence shown here is derived from an EMBL/GenBank/DDBJ whole genome shotgun (WGS) entry which is preliminary data.</text>
</comment>